<dbReference type="PROSITE" id="PS51318">
    <property type="entry name" value="TAT"/>
    <property type="match status" value="1"/>
</dbReference>
<dbReference type="Pfam" id="PF07586">
    <property type="entry name" value="HXXSHH"/>
    <property type="match status" value="1"/>
</dbReference>
<protein>
    <submittedName>
        <fullName evidence="1">DUF1552 domain-containing protein</fullName>
    </submittedName>
</protein>
<reference evidence="2" key="1">
    <citation type="journal article" date="2019" name="Int. J. Syst. Evol. Microbiol.">
        <title>The Global Catalogue of Microorganisms (GCM) 10K type strain sequencing project: providing services to taxonomists for standard genome sequencing and annotation.</title>
        <authorList>
            <consortium name="The Broad Institute Genomics Platform"/>
            <consortium name="The Broad Institute Genome Sequencing Center for Infectious Disease"/>
            <person name="Wu L."/>
            <person name="Ma J."/>
        </authorList>
    </citation>
    <scope>NUCLEOTIDE SEQUENCE [LARGE SCALE GENOMIC DNA]</scope>
    <source>
        <strain evidence="2">JCM 18053</strain>
    </source>
</reference>
<evidence type="ECO:0000313" key="2">
    <source>
        <dbReference type="Proteomes" id="UP001499852"/>
    </source>
</evidence>
<name>A0ABP9P6J9_9BACT</name>
<dbReference type="EMBL" id="BAABIA010000004">
    <property type="protein sequence ID" value="GAA5140087.1"/>
    <property type="molecule type" value="Genomic_DNA"/>
</dbReference>
<keyword evidence="2" id="KW-1185">Reference proteome</keyword>
<gene>
    <name evidence="1" type="ORF">GCM10023213_21990</name>
</gene>
<dbReference type="InterPro" id="IPR006311">
    <property type="entry name" value="TAT_signal"/>
</dbReference>
<proteinExistence type="predicted"/>
<dbReference type="Proteomes" id="UP001499852">
    <property type="component" value="Unassembled WGS sequence"/>
</dbReference>
<organism evidence="1 2">
    <name type="scientific">Prosthecobacter algae</name>
    <dbReference type="NCBI Taxonomy" id="1144682"/>
    <lineage>
        <taxon>Bacteria</taxon>
        <taxon>Pseudomonadati</taxon>
        <taxon>Verrucomicrobiota</taxon>
        <taxon>Verrucomicrobiia</taxon>
        <taxon>Verrucomicrobiales</taxon>
        <taxon>Verrucomicrobiaceae</taxon>
        <taxon>Prosthecobacter</taxon>
    </lineage>
</organism>
<dbReference type="InterPro" id="IPR011447">
    <property type="entry name" value="DUF1552"/>
</dbReference>
<dbReference type="RefSeq" id="WP_345736426.1">
    <property type="nucleotide sequence ID" value="NZ_BAABIA010000004.1"/>
</dbReference>
<sequence length="456" mass="50189">MNPFHETAAAAHQMSRRHVLRGLGTMMSLPFLESLGGKAFASAAAQAPAKAPMRAAWLYIPNGVNVKEWFPTGEGTGYELSPTLKEIERHRNEFMVVSGLAQDKARSHGNGGGDHARATSTFLTGCMPKKTAGSDIQLGVSVDQIAAQKIGHLTRLPSLELSTDGQRSSGRCDSGYSCAYQFNLAWKNETMPMAPEMDPRLVFERLFGYGASGAKGADGARRQRLQKSILDTVLGEAKSLQGKVNGNDKRKLDEYYSSVRDIELRIERAEKFTASLPKDYPVPEGIPESYEEHIHMMFDLLTLAFQTDTTRLCTFMLAHDGSNRSFPQIGVPDAHHYLSHHESDEQKLEKIAKIDRFYMRQFGYFLDKLKATKEGDGNLLDNSMIVFGGGIGDGNRHNHDNLPILLAGRAGGTWTPGKRIVLPGETPMTNLYLSMLDRLGVRAERVGDSSGVLQVS</sequence>
<comment type="caution">
    <text evidence="1">The sequence shown here is derived from an EMBL/GenBank/DDBJ whole genome shotgun (WGS) entry which is preliminary data.</text>
</comment>
<evidence type="ECO:0000313" key="1">
    <source>
        <dbReference type="EMBL" id="GAA5140087.1"/>
    </source>
</evidence>
<accession>A0ABP9P6J9</accession>